<dbReference type="PANTHER" id="PTHR39515:SF2">
    <property type="entry name" value="HTH-TYPE TRANSCRIPTIONAL REGULATOR RV0880"/>
    <property type="match status" value="1"/>
</dbReference>
<reference evidence="7" key="2">
    <citation type="submission" date="2016-10" db="EMBL/GenBank/DDBJ databases">
        <authorList>
            <person name="Varghese N."/>
            <person name="Submissions S."/>
        </authorList>
    </citation>
    <scope>NUCLEOTIDE SEQUENCE [LARGE SCALE GENOMIC DNA]</scope>
    <source>
        <strain evidence="7">CPCC 202695</strain>
    </source>
</reference>
<dbReference type="AlphaFoldDB" id="A0A1H1LBL3"/>
<dbReference type="Proteomes" id="UP000893823">
    <property type="component" value="Unassembled WGS sequence"/>
</dbReference>
<dbReference type="InterPro" id="IPR052526">
    <property type="entry name" value="HTH-type_Bedaq_tolerance"/>
</dbReference>
<protein>
    <submittedName>
        <fullName evidence="5">DNA-binding MarR family transcriptional regulator</fullName>
    </submittedName>
    <submittedName>
        <fullName evidence="6">DNA-binding transcriptional regulator, MarR family</fullName>
    </submittedName>
</protein>
<keyword evidence="8" id="KW-1185">Reference proteome</keyword>
<dbReference type="Pfam" id="PF12802">
    <property type="entry name" value="MarR_2"/>
    <property type="match status" value="1"/>
</dbReference>
<dbReference type="Proteomes" id="UP000199482">
    <property type="component" value="Chromosome I"/>
</dbReference>
<dbReference type="EMBL" id="SODL02000002">
    <property type="protein sequence ID" value="MCP2367500.1"/>
    <property type="molecule type" value="Genomic_DNA"/>
</dbReference>
<evidence type="ECO:0000256" key="1">
    <source>
        <dbReference type="ARBA" id="ARBA00023015"/>
    </source>
</evidence>
<evidence type="ECO:0000313" key="8">
    <source>
        <dbReference type="Proteomes" id="UP000893823"/>
    </source>
</evidence>
<evidence type="ECO:0000259" key="4">
    <source>
        <dbReference type="PROSITE" id="PS50995"/>
    </source>
</evidence>
<dbReference type="OrthoDB" id="5117734at2"/>
<evidence type="ECO:0000313" key="6">
    <source>
        <dbReference type="EMBL" id="SDR71712.1"/>
    </source>
</evidence>
<reference evidence="6" key="1">
    <citation type="submission" date="2016-10" db="EMBL/GenBank/DDBJ databases">
        <authorList>
            <person name="de Groot N.N."/>
        </authorList>
    </citation>
    <scope>NUCLEOTIDE SEQUENCE [LARGE SCALE GENOMIC DNA]</scope>
    <source>
        <strain evidence="6">CPCC 202695</strain>
    </source>
</reference>
<dbReference type="PROSITE" id="PS50995">
    <property type="entry name" value="HTH_MARR_2"/>
    <property type="match status" value="1"/>
</dbReference>
<dbReference type="InterPro" id="IPR023187">
    <property type="entry name" value="Tscrpt_reg_MarR-type_CS"/>
</dbReference>
<evidence type="ECO:0000256" key="2">
    <source>
        <dbReference type="ARBA" id="ARBA00023125"/>
    </source>
</evidence>
<evidence type="ECO:0000313" key="7">
    <source>
        <dbReference type="Proteomes" id="UP000199482"/>
    </source>
</evidence>
<evidence type="ECO:0000256" key="3">
    <source>
        <dbReference type="ARBA" id="ARBA00023163"/>
    </source>
</evidence>
<feature type="domain" description="HTH marR-type" evidence="4">
    <location>
        <begin position="16"/>
        <end position="144"/>
    </location>
</feature>
<dbReference type="GO" id="GO:0003700">
    <property type="term" value="F:DNA-binding transcription factor activity"/>
    <property type="evidence" value="ECO:0007669"/>
    <property type="project" value="InterPro"/>
</dbReference>
<proteinExistence type="predicted"/>
<reference evidence="5" key="3">
    <citation type="submission" date="2022-06" db="EMBL/GenBank/DDBJ databases">
        <title>Genomic Encyclopedia of Type Strains, Phase III (KMG-III): the genomes of soil and plant-associated and newly described type strains.</title>
        <authorList>
            <person name="Whitman W."/>
        </authorList>
    </citation>
    <scope>NUCLEOTIDE SEQUENCE</scope>
    <source>
        <strain evidence="5">CPCC 202695</strain>
    </source>
</reference>
<dbReference type="SMART" id="SM00347">
    <property type="entry name" value="HTH_MARR"/>
    <property type="match status" value="1"/>
</dbReference>
<keyword evidence="2 6" id="KW-0238">DNA-binding</keyword>
<dbReference type="InterPro" id="IPR036388">
    <property type="entry name" value="WH-like_DNA-bd_sf"/>
</dbReference>
<gene>
    <name evidence="5" type="ORF">BCL57_001654</name>
    <name evidence="6" type="ORF">SAMN04489721_0065</name>
</gene>
<dbReference type="InterPro" id="IPR036390">
    <property type="entry name" value="WH_DNA-bd_sf"/>
</dbReference>
<dbReference type="PROSITE" id="PS01117">
    <property type="entry name" value="HTH_MARR_1"/>
    <property type="match status" value="1"/>
</dbReference>
<dbReference type="STRING" id="589382.SAMN04489721_0065"/>
<sequence>MSPTRAADARRLAGVISPLRRSLLRVARTAEHLPEIPDAQIEVLRALPSGVERSSGEVADALGLGRPTISNLLRDMERAGLVTRRGDVGDRRRVLVAASDRALDLLARFDRASTAALVDALDRLHPADRNALDPALGALERLRDVIDDVAHDRTKDARS</sequence>
<keyword evidence="1" id="KW-0805">Transcription regulation</keyword>
<dbReference type="InterPro" id="IPR000835">
    <property type="entry name" value="HTH_MarR-typ"/>
</dbReference>
<dbReference type="EMBL" id="LT629755">
    <property type="protein sequence ID" value="SDR71712.1"/>
    <property type="molecule type" value="Genomic_DNA"/>
</dbReference>
<dbReference type="GO" id="GO:0003677">
    <property type="term" value="F:DNA binding"/>
    <property type="evidence" value="ECO:0007669"/>
    <property type="project" value="UniProtKB-KW"/>
</dbReference>
<name>A0A1H1LBL3_9MICO</name>
<evidence type="ECO:0000313" key="5">
    <source>
        <dbReference type="EMBL" id="MCP2367500.1"/>
    </source>
</evidence>
<keyword evidence="3" id="KW-0804">Transcription</keyword>
<dbReference type="PANTHER" id="PTHR39515">
    <property type="entry name" value="CONSERVED PROTEIN"/>
    <property type="match status" value="1"/>
</dbReference>
<accession>A0A1H1LBL3</accession>
<organism evidence="6 7">
    <name type="scientific">Agromyces flavus</name>
    <dbReference type="NCBI Taxonomy" id="589382"/>
    <lineage>
        <taxon>Bacteria</taxon>
        <taxon>Bacillati</taxon>
        <taxon>Actinomycetota</taxon>
        <taxon>Actinomycetes</taxon>
        <taxon>Micrococcales</taxon>
        <taxon>Microbacteriaceae</taxon>
        <taxon>Agromyces</taxon>
    </lineage>
</organism>
<dbReference type="RefSeq" id="WP_092668312.1">
    <property type="nucleotide sequence ID" value="NZ_BMDN01000002.1"/>
</dbReference>
<dbReference type="Gene3D" id="1.10.10.10">
    <property type="entry name" value="Winged helix-like DNA-binding domain superfamily/Winged helix DNA-binding domain"/>
    <property type="match status" value="1"/>
</dbReference>
<dbReference type="SUPFAM" id="SSF46785">
    <property type="entry name" value="Winged helix' DNA-binding domain"/>
    <property type="match status" value="1"/>
</dbReference>